<organism evidence="18 19">
    <name type="scientific">Cucurbita argyrosperma subsp. sororia</name>
    <dbReference type="NCBI Taxonomy" id="37648"/>
    <lineage>
        <taxon>Eukaryota</taxon>
        <taxon>Viridiplantae</taxon>
        <taxon>Streptophyta</taxon>
        <taxon>Embryophyta</taxon>
        <taxon>Tracheophyta</taxon>
        <taxon>Spermatophyta</taxon>
        <taxon>Magnoliopsida</taxon>
        <taxon>eudicotyledons</taxon>
        <taxon>Gunneridae</taxon>
        <taxon>Pentapetalae</taxon>
        <taxon>rosids</taxon>
        <taxon>fabids</taxon>
        <taxon>Cucurbitales</taxon>
        <taxon>Cucurbitaceae</taxon>
        <taxon>Cucurbiteae</taxon>
        <taxon>Cucurbita</taxon>
    </lineage>
</organism>
<evidence type="ECO:0000256" key="11">
    <source>
        <dbReference type="ARBA" id="ARBA00022801"/>
    </source>
</evidence>
<evidence type="ECO:0000256" key="9">
    <source>
        <dbReference type="ARBA" id="ARBA00022692"/>
    </source>
</evidence>
<feature type="transmembrane region" description="Helical" evidence="16">
    <location>
        <begin position="340"/>
        <end position="362"/>
    </location>
</feature>
<evidence type="ECO:0000256" key="8">
    <source>
        <dbReference type="ARBA" id="ARBA00022530"/>
    </source>
</evidence>
<keyword evidence="8" id="KW-0272">Extracellular matrix</keyword>
<keyword evidence="19" id="KW-1185">Reference proteome</keyword>
<gene>
    <name evidence="18" type="primary">ASD1</name>
    <name evidence="18" type="ORF">SDJN03_20863</name>
</gene>
<dbReference type="PROSITE" id="PS50216">
    <property type="entry name" value="DHHC"/>
    <property type="match status" value="1"/>
</dbReference>
<dbReference type="Pfam" id="PF22848">
    <property type="entry name" value="ASD1_dom"/>
    <property type="match status" value="1"/>
</dbReference>
<evidence type="ECO:0000256" key="7">
    <source>
        <dbReference type="ARBA" id="ARBA00022525"/>
    </source>
</evidence>
<evidence type="ECO:0000256" key="10">
    <source>
        <dbReference type="ARBA" id="ARBA00022729"/>
    </source>
</evidence>
<evidence type="ECO:0000256" key="3">
    <source>
        <dbReference type="ARBA" id="ARBA00004498"/>
    </source>
</evidence>
<evidence type="ECO:0000313" key="19">
    <source>
        <dbReference type="Proteomes" id="UP000685013"/>
    </source>
</evidence>
<comment type="caution">
    <text evidence="18">The sequence shown here is derived from an EMBL/GenBank/DDBJ whole genome shotgun (WGS) entry which is preliminary data.</text>
</comment>
<keyword evidence="7" id="KW-0964">Secreted</keyword>
<comment type="similarity">
    <text evidence="4">Belongs to the glycosyl hydrolase 51 family.</text>
</comment>
<feature type="transmembrane region" description="Helical" evidence="16">
    <location>
        <begin position="12"/>
        <end position="36"/>
    </location>
</feature>
<feature type="transmembrane region" description="Helical" evidence="16">
    <location>
        <begin position="462"/>
        <end position="485"/>
    </location>
</feature>
<sequence>MASGARLLVLDFALSFMWLWSGVLVKIFVFGVLGFGNDPIGEVVKAVFSILNMFLFAFLVKISKGAAYNPLNVLSAAFSGGFSSFLFTAGARIPAQVLGAVTAVRLIIHTFPEAGRGPRLNVGIHHGALTEGLLTFGIVFISLGLSKKIPGNFFMKTWISSVSKLTLHVLGSDLTGGCMNPASVMGWAYARGEHITKEHILVYWIAPIQGTIAAGNIQGNLAVKLPVRSGESCGTGEDWNDNKERSVRLCDSTFHDSNDGGLSELGGSFTGLGMAPLKKPRRVYQVWRGSNRFFCGGRLIFGPDVSSLFLSICLIACPAVAFCIKIFLKIHNVEPPGNAHWYPVLFGGLSLTFLDLMFLFLTSSRDPGILPRNSRPLESDESEDMATPSMEWINGRTPHLKIPRTKDVTVNGHIVKVKYCDTCLFYRPPRASHCSICNNCVQRFDHHCPWVGQCIGIRNYRFFFMFITTSTILCVYVLSFSLSVLIHHQESFFKAVSKDILSDILVVYCFIAFWFVGGLSIFHSYLVCTNQTTYENFRYRYDKKENPYNRGMMINLREVLFSKVPPSSNKFRSVVEDDHMMVAVTPNLEEGIHSSKEKIDIERGTKFMEDEAFPIPEILRRLEFDDDLEDDLKTVEGERPHVDPLFTLNQEVEEFAKSARHRTPDPQLMTQLKFKLQSFRRKGYIFRGDREEAVCICKCLLLICVGSLDAMIVMGSRKVSYYVLLLCFGIVVVSVCTFFAIGDDTAQPVRLVVNASNASTRQIPDTLFGIFFEEINHAGAGGIWAELVSNRGFEAGGPNVPSNISPWSIIGNESTISVSTDRSSCFDRNKVALRMDVLCDSEGINVCPTGGVGIYNPGFWGMNIEQGKAYKVTLFVRSSGKIDVSISLTDSSGLKKLATSSIISSDVSNWTKMEVLLNASETNPNSRLQLTTSKQGVIWFDQVSAMPLETYKGHGFRNDLVQMMADLEPRFIRFPGGCFVEGEWLRNAFRWKETVGPWEQRPGHFGDVWMYWTDDGLGYFEFLQLAEDLGAAPVWVFNNGISHQDGVDTSAISPFVQEALDSIEFARGDPNTTWGSIRASMGHPEPFDLKYVAIGNEDCGKKNYRGNYVKIYNAMKRAYPDIKIISNCDGSSRKLDHPADYYDFHIYTSANQMFSMAHRFDKTSRTGPKAFVSEYAVTGTDAGKGSLLAALAEAAFLIGLEKNSDIVEMASYAPLFVNTNDRRWNPDAIVFNSSHLYGTPSYWMQRFFVGSSGATLLDTTLDANSASSSLIASSIIWKNPEDEHNYLRIKIVNFGSNEVSLKISVNHLNAFSIQKSGSSQTVLTSRYLMDENSLNDPMKVIPIKVPLNTAGENMDVVLPSHSLTSLDLFMEFSSIRMPGSYQSSTSAI</sequence>
<dbReference type="EMBL" id="JAGKQH010000014">
    <property type="protein sequence ID" value="KAG6580861.1"/>
    <property type="molecule type" value="Genomic_DNA"/>
</dbReference>
<dbReference type="GO" id="GO:0015267">
    <property type="term" value="F:channel activity"/>
    <property type="evidence" value="ECO:0007669"/>
    <property type="project" value="InterPro"/>
</dbReference>
<evidence type="ECO:0000259" key="17">
    <source>
        <dbReference type="SMART" id="SM00813"/>
    </source>
</evidence>
<comment type="subcellular location">
    <subcellularLocation>
        <location evidence="2">Endomembrane system</location>
        <topology evidence="2">Multi-pass membrane protein</topology>
    </subcellularLocation>
    <subcellularLocation>
        <location evidence="3">Secreted</location>
        <location evidence="3">Extracellular space</location>
        <location evidence="3">Extracellular matrix</location>
    </subcellularLocation>
</comment>
<feature type="transmembrane region" description="Helical" evidence="16">
    <location>
        <begin position="721"/>
        <end position="741"/>
    </location>
</feature>
<evidence type="ECO:0000256" key="13">
    <source>
        <dbReference type="ARBA" id="ARBA00023136"/>
    </source>
</evidence>
<comment type="catalytic activity">
    <reaction evidence="1">
        <text>Hydrolysis of terminal non-reducing alpha-L-arabinofuranoside residues in alpha-L-arabinosides.</text>
        <dbReference type="EC" id="3.2.1.55"/>
    </reaction>
</comment>
<protein>
    <recommendedName>
        <fullName evidence="6">non-reducing end alpha-L-arabinofuranosidase</fullName>
        <ecNumber evidence="6">3.2.1.55</ecNumber>
    </recommendedName>
    <alternativeName>
        <fullName evidence="15">Beta-D-xylosidase</fullName>
    </alternativeName>
</protein>
<evidence type="ECO:0000256" key="4">
    <source>
        <dbReference type="ARBA" id="ARBA00007186"/>
    </source>
</evidence>
<keyword evidence="13 16" id="KW-0472">Membrane</keyword>
<evidence type="ECO:0000256" key="6">
    <source>
        <dbReference type="ARBA" id="ARBA00012670"/>
    </source>
</evidence>
<keyword evidence="9 16" id="KW-0812">Transmembrane</keyword>
<feature type="transmembrane region" description="Helical" evidence="16">
    <location>
        <begin position="124"/>
        <end position="146"/>
    </location>
</feature>
<dbReference type="InterPro" id="IPR055235">
    <property type="entry name" value="ASD1_cat"/>
</dbReference>
<evidence type="ECO:0000256" key="15">
    <source>
        <dbReference type="ARBA" id="ARBA00082101"/>
    </source>
</evidence>
<dbReference type="GO" id="GO:0012505">
    <property type="term" value="C:endomembrane system"/>
    <property type="evidence" value="ECO:0007669"/>
    <property type="project" value="UniProtKB-SubCell"/>
</dbReference>
<dbReference type="FunFam" id="3.20.20.80:FF:000025">
    <property type="entry name" value="Alpha-L-arabinofuranosidase 1"/>
    <property type="match status" value="1"/>
</dbReference>
<name>A0AAV6MH09_9ROSI</name>
<evidence type="ECO:0000256" key="1">
    <source>
        <dbReference type="ARBA" id="ARBA00001462"/>
    </source>
</evidence>
<evidence type="ECO:0000256" key="2">
    <source>
        <dbReference type="ARBA" id="ARBA00004127"/>
    </source>
</evidence>
<dbReference type="PANTHER" id="PTHR31776">
    <property type="entry name" value="ALPHA-L-ARABINOFURANOSIDASE 1"/>
    <property type="match status" value="1"/>
</dbReference>
<feature type="transmembrane region" description="Helical" evidence="16">
    <location>
        <begin position="308"/>
        <end position="328"/>
    </location>
</feature>
<dbReference type="FunFam" id="2.60.120.260:FF:000063">
    <property type="entry name" value="Putative alpha-L-arabinofuranosidase family protein"/>
    <property type="match status" value="1"/>
</dbReference>
<proteinExistence type="inferred from homology"/>
<dbReference type="Pfam" id="PF00230">
    <property type="entry name" value="MIP"/>
    <property type="match status" value="1"/>
</dbReference>
<feature type="non-terminal residue" evidence="18">
    <location>
        <position position="1"/>
    </location>
</feature>
<keyword evidence="14" id="KW-0325">Glycoprotein</keyword>
<dbReference type="EC" id="3.2.1.55" evidence="6"/>
<evidence type="ECO:0000256" key="14">
    <source>
        <dbReference type="ARBA" id="ARBA00023180"/>
    </source>
</evidence>
<dbReference type="InterPro" id="IPR001594">
    <property type="entry name" value="Palmitoyltrfase_DHHC"/>
</dbReference>
<dbReference type="Pfam" id="PF01529">
    <property type="entry name" value="DHHC"/>
    <property type="match status" value="1"/>
</dbReference>
<evidence type="ECO:0000256" key="16">
    <source>
        <dbReference type="SAM" id="Phobius"/>
    </source>
</evidence>
<keyword evidence="12 16" id="KW-1133">Transmembrane helix</keyword>
<comment type="similarity">
    <text evidence="5">Belongs to the DHHC palmitoyltransferase family.</text>
</comment>
<evidence type="ECO:0000313" key="18">
    <source>
        <dbReference type="EMBL" id="KAG6580861.1"/>
    </source>
</evidence>
<dbReference type="Pfam" id="PF06964">
    <property type="entry name" value="Alpha-L-AF_C"/>
    <property type="match status" value="1"/>
</dbReference>
<feature type="transmembrane region" description="Helical" evidence="16">
    <location>
        <begin position="66"/>
        <end position="86"/>
    </location>
</feature>
<evidence type="ECO:0000256" key="12">
    <source>
        <dbReference type="ARBA" id="ARBA00022989"/>
    </source>
</evidence>
<dbReference type="GO" id="GO:0046556">
    <property type="term" value="F:alpha-L-arabinofuranosidase activity"/>
    <property type="evidence" value="ECO:0007669"/>
    <property type="project" value="UniProtKB-EC"/>
</dbReference>
<dbReference type="InterPro" id="IPR051563">
    <property type="entry name" value="Glycosyl_Hydrolase_51"/>
</dbReference>
<dbReference type="Proteomes" id="UP000685013">
    <property type="component" value="Chromosome 14"/>
</dbReference>
<feature type="domain" description="Alpha-L-arabinofuranosidase C-terminal" evidence="17">
    <location>
        <begin position="1173"/>
        <end position="1362"/>
    </location>
</feature>
<feature type="transmembrane region" description="Helical" evidence="16">
    <location>
        <begin position="43"/>
        <end position="60"/>
    </location>
</feature>
<feature type="transmembrane region" description="Helical" evidence="16">
    <location>
        <begin position="505"/>
        <end position="528"/>
    </location>
</feature>
<dbReference type="InterPro" id="IPR000425">
    <property type="entry name" value="MIP"/>
</dbReference>
<dbReference type="PANTHER" id="PTHR31776:SF0">
    <property type="entry name" value="ALPHA-L-ARABINOFURANOSIDASE 1"/>
    <property type="match status" value="1"/>
</dbReference>
<keyword evidence="10" id="KW-0732">Signal</keyword>
<dbReference type="InterPro" id="IPR010720">
    <property type="entry name" value="Alpha-L-AF_C"/>
</dbReference>
<evidence type="ECO:0000256" key="5">
    <source>
        <dbReference type="ARBA" id="ARBA00008574"/>
    </source>
</evidence>
<dbReference type="GO" id="GO:0016020">
    <property type="term" value="C:membrane"/>
    <property type="evidence" value="ECO:0007669"/>
    <property type="project" value="InterPro"/>
</dbReference>
<reference evidence="18 19" key="1">
    <citation type="journal article" date="2021" name="Hortic Res">
        <title>The domestication of Cucurbita argyrosperma as revealed by the genome of its wild relative.</title>
        <authorList>
            <person name="Barrera-Redondo J."/>
            <person name="Sanchez-de la Vega G."/>
            <person name="Aguirre-Liguori J.A."/>
            <person name="Castellanos-Morales G."/>
            <person name="Gutierrez-Guerrero Y.T."/>
            <person name="Aguirre-Dugua X."/>
            <person name="Aguirre-Planter E."/>
            <person name="Tenaillon M.I."/>
            <person name="Lira-Saade R."/>
            <person name="Eguiarte L.E."/>
        </authorList>
    </citation>
    <scope>NUCLEOTIDE SEQUENCE [LARGE SCALE GENOMIC DNA]</scope>
    <source>
        <strain evidence="18">JBR-2021</strain>
    </source>
</reference>
<keyword evidence="11" id="KW-0378">Hydrolase</keyword>
<dbReference type="GO" id="GO:0046373">
    <property type="term" value="P:L-arabinose metabolic process"/>
    <property type="evidence" value="ECO:0007669"/>
    <property type="project" value="InterPro"/>
</dbReference>
<accession>A0AAV6MH09</accession>
<dbReference type="SMART" id="SM00813">
    <property type="entry name" value="Alpha-L-AF_C"/>
    <property type="match status" value="1"/>
</dbReference>
<dbReference type="GO" id="GO:0016409">
    <property type="term" value="F:palmitoyltransferase activity"/>
    <property type="evidence" value="ECO:0007669"/>
    <property type="project" value="InterPro"/>
</dbReference>